<dbReference type="InterPro" id="IPR023650">
    <property type="entry name" value="Beta-lactam_class-A_AS"/>
</dbReference>
<gene>
    <name evidence="9" type="primary">bla</name>
    <name evidence="9" type="ORF">QVN42_04335</name>
</gene>
<keyword evidence="5 6" id="KW-0046">Antibiotic resistance</keyword>
<dbReference type="Gene3D" id="3.40.710.10">
    <property type="entry name" value="DD-peptidase/beta-lactamase superfamily"/>
    <property type="match status" value="1"/>
</dbReference>
<evidence type="ECO:0000256" key="4">
    <source>
        <dbReference type="ARBA" id="ARBA00022801"/>
    </source>
</evidence>
<evidence type="ECO:0000256" key="7">
    <source>
        <dbReference type="SAM" id="SignalP"/>
    </source>
</evidence>
<dbReference type="Pfam" id="PF13354">
    <property type="entry name" value="Beta-lactamase2"/>
    <property type="match status" value="1"/>
</dbReference>
<evidence type="ECO:0000259" key="8">
    <source>
        <dbReference type="Pfam" id="PF13354"/>
    </source>
</evidence>
<feature type="signal peptide" evidence="7">
    <location>
        <begin position="1"/>
        <end position="28"/>
    </location>
</feature>
<evidence type="ECO:0000256" key="2">
    <source>
        <dbReference type="ARBA" id="ARBA00009009"/>
    </source>
</evidence>
<dbReference type="NCBIfam" id="NF033103">
    <property type="entry name" value="bla_class_A"/>
    <property type="match status" value="1"/>
</dbReference>
<dbReference type="InterPro" id="IPR012338">
    <property type="entry name" value="Beta-lactam/transpept-like"/>
</dbReference>
<evidence type="ECO:0000256" key="6">
    <source>
        <dbReference type="RuleBase" id="RU361140"/>
    </source>
</evidence>
<dbReference type="SUPFAM" id="SSF56601">
    <property type="entry name" value="beta-lactamase/transpeptidase-like"/>
    <property type="match status" value="1"/>
</dbReference>
<dbReference type="PANTHER" id="PTHR35333">
    <property type="entry name" value="BETA-LACTAMASE"/>
    <property type="match status" value="1"/>
</dbReference>
<organism evidence="9 10">
    <name type="scientific">Yersinia nurmii</name>
    <dbReference type="NCBI Taxonomy" id="685706"/>
    <lineage>
        <taxon>Bacteria</taxon>
        <taxon>Pseudomonadati</taxon>
        <taxon>Pseudomonadota</taxon>
        <taxon>Gammaproteobacteria</taxon>
        <taxon>Enterobacterales</taxon>
        <taxon>Yersiniaceae</taxon>
        <taxon>Yersinia</taxon>
    </lineage>
</organism>
<comment type="similarity">
    <text evidence="2 6">Belongs to the class-A beta-lactamase family.</text>
</comment>
<proteinExistence type="inferred from homology"/>
<dbReference type="RefSeq" id="WP_289817654.1">
    <property type="nucleotide sequence ID" value="NZ_JAUEHU010000003.1"/>
</dbReference>
<evidence type="ECO:0000256" key="5">
    <source>
        <dbReference type="ARBA" id="ARBA00023251"/>
    </source>
</evidence>
<keyword evidence="4 6" id="KW-0378">Hydrolase</keyword>
<evidence type="ECO:0000256" key="3">
    <source>
        <dbReference type="ARBA" id="ARBA00012865"/>
    </source>
</evidence>
<name>A0AAW7K5Z9_9GAMM</name>
<comment type="catalytic activity">
    <reaction evidence="1 6">
        <text>a beta-lactam + H2O = a substituted beta-amino acid</text>
        <dbReference type="Rhea" id="RHEA:20401"/>
        <dbReference type="ChEBI" id="CHEBI:15377"/>
        <dbReference type="ChEBI" id="CHEBI:35627"/>
        <dbReference type="ChEBI" id="CHEBI:140347"/>
        <dbReference type="EC" id="3.5.2.6"/>
    </reaction>
</comment>
<dbReference type="GO" id="GO:0046677">
    <property type="term" value="P:response to antibiotic"/>
    <property type="evidence" value="ECO:0007669"/>
    <property type="project" value="UniProtKB-UniRule"/>
</dbReference>
<evidence type="ECO:0000256" key="1">
    <source>
        <dbReference type="ARBA" id="ARBA00001526"/>
    </source>
</evidence>
<reference evidence="9" key="1">
    <citation type="submission" date="2023-06" db="EMBL/GenBank/DDBJ databases">
        <authorList>
            <person name="Polev D.E."/>
            <person name="Saitova A.T."/>
            <person name="Bogumilchik E.A."/>
            <person name="Kokorina G.I."/>
            <person name="Voskresenskaia E.A."/>
        </authorList>
    </citation>
    <scope>NUCLEOTIDE SEQUENCE</scope>
    <source>
        <strain evidence="9">2145 StPb PI</strain>
    </source>
</reference>
<dbReference type="AlphaFoldDB" id="A0AAW7K5Z9"/>
<comment type="caution">
    <text evidence="9">The sequence shown here is derived from an EMBL/GenBank/DDBJ whole genome shotgun (WGS) entry which is preliminary data.</text>
</comment>
<dbReference type="PANTHER" id="PTHR35333:SF3">
    <property type="entry name" value="BETA-LACTAMASE-TYPE TRANSPEPTIDASE FOLD CONTAINING PROTEIN"/>
    <property type="match status" value="1"/>
</dbReference>
<dbReference type="GO" id="GO:0008800">
    <property type="term" value="F:beta-lactamase activity"/>
    <property type="evidence" value="ECO:0007669"/>
    <property type="project" value="UniProtKB-UniRule"/>
</dbReference>
<dbReference type="Proteomes" id="UP001167864">
    <property type="component" value="Unassembled WGS sequence"/>
</dbReference>
<accession>A0AAW7K5Z9</accession>
<feature type="chain" id="PRO_5043801513" description="Beta-lactamase" evidence="7">
    <location>
        <begin position="29"/>
        <end position="295"/>
    </location>
</feature>
<sequence>MKHSPLRRSLLLAGITLPLANLAFPSWAKSAGQSLSEQLAALEEKAQGRLGVSLINTQSGKELQYRGNEAFPFCSTFKLVLAAAILRKSMSQPALLEKHITYSEADLLSYAPIARENLGKGMTVAALCAAALQYSDNTAANLLIQQLGGLEGVNKFTQSLGDTAFRLDRWEPELNSAIPGDPRDTTTPSSMAALVKKIQFGDGLAPAQQQQLAQWLKGNTTGNASIRAGVPAGWVVGDKTGSGDYGTTNDVAILWPPTGAPLILAVYFTQHKKDAESRRDVLAKATRIILAEYKS</sequence>
<protein>
    <recommendedName>
        <fullName evidence="3 6">Beta-lactamase</fullName>
        <ecNumber evidence="3 6">3.5.2.6</ecNumber>
    </recommendedName>
</protein>
<feature type="domain" description="Beta-lactamase class A catalytic" evidence="8">
    <location>
        <begin position="51"/>
        <end position="267"/>
    </location>
</feature>
<dbReference type="EMBL" id="JAUEHU010000003">
    <property type="protein sequence ID" value="MDN0086630.1"/>
    <property type="molecule type" value="Genomic_DNA"/>
</dbReference>
<dbReference type="InterPro" id="IPR045155">
    <property type="entry name" value="Beta-lactam_cat"/>
</dbReference>
<dbReference type="GO" id="GO:0030655">
    <property type="term" value="P:beta-lactam antibiotic catabolic process"/>
    <property type="evidence" value="ECO:0007669"/>
    <property type="project" value="InterPro"/>
</dbReference>
<evidence type="ECO:0000313" key="10">
    <source>
        <dbReference type="Proteomes" id="UP001167864"/>
    </source>
</evidence>
<evidence type="ECO:0000313" key="9">
    <source>
        <dbReference type="EMBL" id="MDN0086630.1"/>
    </source>
</evidence>
<dbReference type="PROSITE" id="PS00146">
    <property type="entry name" value="BETA_LACTAMASE_A"/>
    <property type="match status" value="1"/>
</dbReference>
<dbReference type="EC" id="3.5.2.6" evidence="3 6"/>
<dbReference type="InterPro" id="IPR000871">
    <property type="entry name" value="Beta-lactam_class-A"/>
</dbReference>
<keyword evidence="7" id="KW-0732">Signal</keyword>
<dbReference type="PRINTS" id="PR00118">
    <property type="entry name" value="BLACTAMASEA"/>
</dbReference>